<keyword evidence="2" id="KW-1133">Transmembrane helix</keyword>
<evidence type="ECO:0000256" key="1">
    <source>
        <dbReference type="SAM" id="MobiDB-lite"/>
    </source>
</evidence>
<accession>A0A5J5K5X8</accession>
<feature type="compositionally biased region" description="Gly residues" evidence="1">
    <location>
        <begin position="52"/>
        <end position="64"/>
    </location>
</feature>
<sequence length="179" mass="18143">MGRGRWTVPTSDYKSPTNCGSAPTGRPAVDRLRGDLVDRTGDRMSHGYLPGDSGGHGHPPGAGGVPPVSGYGHGYGNGYGYPPPPPPYGYHQPHGPRTNGMAVASLVLGVLGLLFCGVPGIAGVICGHVALNQTRRTGEQGRGLAIAGLILSYAGAAVWILYAIGLGLLAALSVSHVAG</sequence>
<proteinExistence type="predicted"/>
<evidence type="ECO:0000256" key="2">
    <source>
        <dbReference type="SAM" id="Phobius"/>
    </source>
</evidence>
<keyword evidence="5" id="KW-1185">Reference proteome</keyword>
<keyword evidence="2" id="KW-0812">Transmembrane</keyword>
<feature type="compositionally biased region" description="Basic and acidic residues" evidence="1">
    <location>
        <begin position="28"/>
        <end position="45"/>
    </location>
</feature>
<organism evidence="4 5">
    <name type="scientific">Microbispora cellulosiformans</name>
    <dbReference type="NCBI Taxonomy" id="2614688"/>
    <lineage>
        <taxon>Bacteria</taxon>
        <taxon>Bacillati</taxon>
        <taxon>Actinomycetota</taxon>
        <taxon>Actinomycetes</taxon>
        <taxon>Streptosporangiales</taxon>
        <taxon>Streptosporangiaceae</taxon>
        <taxon>Microbispora</taxon>
    </lineage>
</organism>
<comment type="caution">
    <text evidence="4">The sequence shown here is derived from an EMBL/GenBank/DDBJ whole genome shotgun (WGS) entry which is preliminary data.</text>
</comment>
<dbReference type="AlphaFoldDB" id="A0A5J5K5X8"/>
<name>A0A5J5K5X8_9ACTN</name>
<evidence type="ECO:0000259" key="3">
    <source>
        <dbReference type="Pfam" id="PF13828"/>
    </source>
</evidence>
<feature type="transmembrane region" description="Helical" evidence="2">
    <location>
        <begin position="143"/>
        <end position="172"/>
    </location>
</feature>
<protein>
    <submittedName>
        <fullName evidence="4">DUF4190 domain-containing protein</fullName>
    </submittedName>
</protein>
<dbReference type="InterPro" id="IPR025241">
    <property type="entry name" value="DUF4190"/>
</dbReference>
<evidence type="ECO:0000313" key="5">
    <source>
        <dbReference type="Proteomes" id="UP000327011"/>
    </source>
</evidence>
<feature type="compositionally biased region" description="Polar residues" evidence="1">
    <location>
        <begin position="8"/>
        <end position="21"/>
    </location>
</feature>
<feature type="transmembrane region" description="Helical" evidence="2">
    <location>
        <begin position="106"/>
        <end position="131"/>
    </location>
</feature>
<dbReference type="EMBL" id="VYTZ01000003">
    <property type="protein sequence ID" value="KAA9379956.1"/>
    <property type="molecule type" value="Genomic_DNA"/>
</dbReference>
<feature type="region of interest" description="Disordered" evidence="1">
    <location>
        <begin position="1"/>
        <end position="67"/>
    </location>
</feature>
<reference evidence="4 5" key="1">
    <citation type="submission" date="2019-09" db="EMBL/GenBank/DDBJ databases">
        <title>Screening of Novel Bioactive Compounds from Soil-Associated.</title>
        <authorList>
            <person name="Gong X."/>
        </authorList>
    </citation>
    <scope>NUCLEOTIDE SEQUENCE [LARGE SCALE GENOMIC DNA]</scope>
    <source>
        <strain evidence="4 5">Gxj-6</strain>
    </source>
</reference>
<keyword evidence="2" id="KW-0472">Membrane</keyword>
<gene>
    <name evidence="4" type="ORF">F5972_10060</name>
</gene>
<feature type="domain" description="DUF4190" evidence="3">
    <location>
        <begin position="101"/>
        <end position="162"/>
    </location>
</feature>
<dbReference type="Proteomes" id="UP000327011">
    <property type="component" value="Unassembled WGS sequence"/>
</dbReference>
<evidence type="ECO:0000313" key="4">
    <source>
        <dbReference type="EMBL" id="KAA9379956.1"/>
    </source>
</evidence>
<dbReference type="Pfam" id="PF13828">
    <property type="entry name" value="DUF4190"/>
    <property type="match status" value="1"/>
</dbReference>